<dbReference type="EMBL" id="ML213506">
    <property type="protein sequence ID" value="TFK53911.1"/>
    <property type="molecule type" value="Genomic_DNA"/>
</dbReference>
<dbReference type="Proteomes" id="UP000305948">
    <property type="component" value="Unassembled WGS sequence"/>
</dbReference>
<feature type="transmembrane region" description="Helical" evidence="1">
    <location>
        <begin position="224"/>
        <end position="245"/>
    </location>
</feature>
<evidence type="ECO:0000313" key="2">
    <source>
        <dbReference type="EMBL" id="TFK53911.1"/>
    </source>
</evidence>
<feature type="transmembrane region" description="Helical" evidence="1">
    <location>
        <begin position="12"/>
        <end position="37"/>
    </location>
</feature>
<proteinExistence type="predicted"/>
<sequence>MSIMNWNQESMIQILIAAFLNGVYTVVFGASICALLFRQDASPQRRRLLLVNISLYVLCTVQAALTFGQGFVSTDLLPDGSSGGDPTLVRKALQYDLAGVIGDVLVPCTNRIADGLLVGAQRSEVVHFQELHDTFSVPMVLLIAGTVVVFNSKCYWIRLHAPIDSTVPPPRWSTLIAQLGVTSAAMYIASAITNSTMSGLIAFRIWKATRSIGKNKARYLRVASLLLETGIMYSVSLVLTAIFTVLSRSDIGTTYIIAETIGMQITQQLVGIFPAVIILMVALGKTSDQTVVYSDTQNNNRVQRSHVSSIHFASPPARTQASGATGPTHSIELETRSIFLATSEQAVKVEEV</sequence>
<dbReference type="AlphaFoldDB" id="A0A5C3NJZ0"/>
<feature type="transmembrane region" description="Helical" evidence="1">
    <location>
        <begin position="265"/>
        <end position="284"/>
    </location>
</feature>
<evidence type="ECO:0000313" key="3">
    <source>
        <dbReference type="Proteomes" id="UP000305948"/>
    </source>
</evidence>
<accession>A0A5C3NJZ0</accession>
<organism evidence="2 3">
    <name type="scientific">Heliocybe sulcata</name>
    <dbReference type="NCBI Taxonomy" id="5364"/>
    <lineage>
        <taxon>Eukaryota</taxon>
        <taxon>Fungi</taxon>
        <taxon>Dikarya</taxon>
        <taxon>Basidiomycota</taxon>
        <taxon>Agaricomycotina</taxon>
        <taxon>Agaricomycetes</taxon>
        <taxon>Gloeophyllales</taxon>
        <taxon>Gloeophyllaceae</taxon>
        <taxon>Heliocybe</taxon>
    </lineage>
</organism>
<feature type="transmembrane region" description="Helical" evidence="1">
    <location>
        <begin position="175"/>
        <end position="203"/>
    </location>
</feature>
<keyword evidence="1" id="KW-0812">Transmembrane</keyword>
<protein>
    <submittedName>
        <fullName evidence="2">Uncharacterized protein</fullName>
    </submittedName>
</protein>
<gene>
    <name evidence="2" type="ORF">OE88DRAFT_1732657</name>
</gene>
<name>A0A5C3NJZ0_9AGAM</name>
<evidence type="ECO:0000256" key="1">
    <source>
        <dbReference type="SAM" id="Phobius"/>
    </source>
</evidence>
<dbReference type="OrthoDB" id="3259206at2759"/>
<reference evidence="2 3" key="1">
    <citation type="journal article" date="2019" name="Nat. Ecol. Evol.">
        <title>Megaphylogeny resolves global patterns of mushroom evolution.</title>
        <authorList>
            <person name="Varga T."/>
            <person name="Krizsan K."/>
            <person name="Foldi C."/>
            <person name="Dima B."/>
            <person name="Sanchez-Garcia M."/>
            <person name="Sanchez-Ramirez S."/>
            <person name="Szollosi G.J."/>
            <person name="Szarkandi J.G."/>
            <person name="Papp V."/>
            <person name="Albert L."/>
            <person name="Andreopoulos W."/>
            <person name="Angelini C."/>
            <person name="Antonin V."/>
            <person name="Barry K.W."/>
            <person name="Bougher N.L."/>
            <person name="Buchanan P."/>
            <person name="Buyck B."/>
            <person name="Bense V."/>
            <person name="Catcheside P."/>
            <person name="Chovatia M."/>
            <person name="Cooper J."/>
            <person name="Damon W."/>
            <person name="Desjardin D."/>
            <person name="Finy P."/>
            <person name="Geml J."/>
            <person name="Haridas S."/>
            <person name="Hughes K."/>
            <person name="Justo A."/>
            <person name="Karasinski D."/>
            <person name="Kautmanova I."/>
            <person name="Kiss B."/>
            <person name="Kocsube S."/>
            <person name="Kotiranta H."/>
            <person name="LaButti K.M."/>
            <person name="Lechner B.E."/>
            <person name="Liimatainen K."/>
            <person name="Lipzen A."/>
            <person name="Lukacs Z."/>
            <person name="Mihaltcheva S."/>
            <person name="Morgado L.N."/>
            <person name="Niskanen T."/>
            <person name="Noordeloos M.E."/>
            <person name="Ohm R.A."/>
            <person name="Ortiz-Santana B."/>
            <person name="Ovrebo C."/>
            <person name="Racz N."/>
            <person name="Riley R."/>
            <person name="Savchenko A."/>
            <person name="Shiryaev A."/>
            <person name="Soop K."/>
            <person name="Spirin V."/>
            <person name="Szebenyi C."/>
            <person name="Tomsovsky M."/>
            <person name="Tulloss R.E."/>
            <person name="Uehling J."/>
            <person name="Grigoriev I.V."/>
            <person name="Vagvolgyi C."/>
            <person name="Papp T."/>
            <person name="Martin F.M."/>
            <person name="Miettinen O."/>
            <person name="Hibbett D.S."/>
            <person name="Nagy L.G."/>
        </authorList>
    </citation>
    <scope>NUCLEOTIDE SEQUENCE [LARGE SCALE GENOMIC DNA]</scope>
    <source>
        <strain evidence="2 3">OMC1185</strain>
    </source>
</reference>
<keyword evidence="1" id="KW-0472">Membrane</keyword>
<keyword evidence="1" id="KW-1133">Transmembrane helix</keyword>
<keyword evidence="3" id="KW-1185">Reference proteome</keyword>
<feature type="transmembrane region" description="Helical" evidence="1">
    <location>
        <begin position="49"/>
        <end position="72"/>
    </location>
</feature>